<evidence type="ECO:0000256" key="2">
    <source>
        <dbReference type="ARBA" id="ARBA00008974"/>
    </source>
</evidence>
<feature type="transmembrane region" description="Helical" evidence="8">
    <location>
        <begin position="428"/>
        <end position="448"/>
    </location>
</feature>
<evidence type="ECO:0000256" key="6">
    <source>
        <dbReference type="ARBA" id="ARBA00023136"/>
    </source>
</evidence>
<dbReference type="InterPro" id="IPR001248">
    <property type="entry name" value="Pur-cyt_permease"/>
</dbReference>
<dbReference type="PANTHER" id="PTHR31806">
    <property type="entry name" value="PURINE-CYTOSINE PERMEASE FCY2-RELATED"/>
    <property type="match status" value="1"/>
</dbReference>
<feature type="transmembrane region" description="Helical" evidence="8">
    <location>
        <begin position="200"/>
        <end position="221"/>
    </location>
</feature>
<name>A0A4R5LZZ9_9BURK</name>
<reference evidence="9 10" key="1">
    <citation type="submission" date="2019-03" db="EMBL/GenBank/DDBJ databases">
        <title>Paraburkholderia sp. 4M-K11, isolated from subtropical forest soil.</title>
        <authorList>
            <person name="Gao Z.-H."/>
            <person name="Qiu L.-H."/>
        </authorList>
    </citation>
    <scope>NUCLEOTIDE SEQUENCE [LARGE SCALE GENOMIC DNA]</scope>
    <source>
        <strain evidence="9 10">4M-K11</strain>
    </source>
</reference>
<keyword evidence="10" id="KW-1185">Reference proteome</keyword>
<dbReference type="OrthoDB" id="9809167at2"/>
<feature type="transmembrane region" description="Helical" evidence="8">
    <location>
        <begin position="395"/>
        <end position="416"/>
    </location>
</feature>
<evidence type="ECO:0000256" key="4">
    <source>
        <dbReference type="ARBA" id="ARBA00022692"/>
    </source>
</evidence>
<feature type="transmembrane region" description="Helical" evidence="8">
    <location>
        <begin position="58"/>
        <end position="78"/>
    </location>
</feature>
<dbReference type="Proteomes" id="UP000295722">
    <property type="component" value="Unassembled WGS sequence"/>
</dbReference>
<dbReference type="RefSeq" id="WP_133199376.1">
    <property type="nucleotide sequence ID" value="NZ_JBHUCW010000030.1"/>
</dbReference>
<dbReference type="Gene3D" id="1.10.4160.10">
    <property type="entry name" value="Hydantoin permease"/>
    <property type="match status" value="1"/>
</dbReference>
<dbReference type="InterPro" id="IPR026030">
    <property type="entry name" value="Pur-cyt_permease_Fcy2/21/22"/>
</dbReference>
<keyword evidence="4 8" id="KW-0812">Transmembrane</keyword>
<accession>A0A4R5LZZ9</accession>
<dbReference type="PIRSF" id="PIRSF002744">
    <property type="entry name" value="Pur-cyt_permease"/>
    <property type="match status" value="1"/>
</dbReference>
<keyword evidence="3 7" id="KW-0813">Transport</keyword>
<evidence type="ECO:0000256" key="3">
    <source>
        <dbReference type="ARBA" id="ARBA00022448"/>
    </source>
</evidence>
<gene>
    <name evidence="9" type="ORF">EYW47_34950</name>
</gene>
<evidence type="ECO:0000313" key="10">
    <source>
        <dbReference type="Proteomes" id="UP000295722"/>
    </source>
</evidence>
<feature type="transmembrane region" description="Helical" evidence="8">
    <location>
        <begin position="242"/>
        <end position="263"/>
    </location>
</feature>
<dbReference type="GO" id="GO:0005886">
    <property type="term" value="C:plasma membrane"/>
    <property type="evidence" value="ECO:0007669"/>
    <property type="project" value="TreeGrafter"/>
</dbReference>
<dbReference type="EMBL" id="SMRP01000033">
    <property type="protein sequence ID" value="TDG18241.1"/>
    <property type="molecule type" value="Genomic_DNA"/>
</dbReference>
<feature type="transmembrane region" description="Helical" evidence="8">
    <location>
        <begin position="323"/>
        <end position="341"/>
    </location>
</feature>
<keyword evidence="6 7" id="KW-0472">Membrane</keyword>
<protein>
    <submittedName>
        <fullName evidence="9">Cytosine permease</fullName>
    </submittedName>
</protein>
<dbReference type="AlphaFoldDB" id="A0A4R5LZZ9"/>
<sequence length="489" mass="52311">MSREEGLATVEDSTIQRIPLSQRHGTAKDLFTIWFGSNIMMLTIVTGSIATTVFKQPFWWATLAIVTGSLVGAVFMALHSAQGPQLGVPQMIQTRGQFGSFGSLLVVALVVIMYVGFFASNCVFGGQALHSLNPSVPLNPSIVLIGLVSLLGSIYGYSLIHAYARLLSWVSGGVLALAFVWIIFVHGLPGDTFTRGSLSLSGFLGSMSVAALWQIAYAPYVSDYSRYLPPDTGPRTAFWSSYFGCVLGSVLPMLLGCLVGLATSDGNVVTGLTELTKGVSVLVIVVLTLGIAASNAMELYCGALSAITVLQTLFPFWSGKARARAVTAIVLGAIAMTISIFGQKDFLAGYTNFIIILLYVLVPWTSINLVDYYIVCHCDYDVDSFFRQDGGVYGRFNTTAVFSYLVGIVVQLPFMATDLYTGEVAKRLGGADISWIVGLSLTSLVYYVGCRLKPASTVGAVGQSGRGSRSTSTQALADRNLREPIAEVE</sequence>
<comment type="similarity">
    <text evidence="2 7">Belongs to the purine-cytosine permease (2.A.39) family.</text>
</comment>
<comment type="caution">
    <text evidence="9">The sequence shown here is derived from an EMBL/GenBank/DDBJ whole genome shotgun (WGS) entry which is preliminary data.</text>
</comment>
<dbReference type="GO" id="GO:0022857">
    <property type="term" value="F:transmembrane transporter activity"/>
    <property type="evidence" value="ECO:0007669"/>
    <property type="project" value="InterPro"/>
</dbReference>
<dbReference type="PANTHER" id="PTHR31806:SF1">
    <property type="entry name" value="PURINE-CYTOSINE PERMEASE FCY2-RELATED"/>
    <property type="match status" value="1"/>
</dbReference>
<feature type="transmembrane region" description="Helical" evidence="8">
    <location>
        <begin position="275"/>
        <end position="292"/>
    </location>
</feature>
<evidence type="ECO:0000256" key="5">
    <source>
        <dbReference type="ARBA" id="ARBA00022989"/>
    </source>
</evidence>
<dbReference type="CDD" id="cd11484">
    <property type="entry name" value="SLC-NCS1sbd_CobB-like"/>
    <property type="match status" value="1"/>
</dbReference>
<feature type="transmembrane region" description="Helical" evidence="8">
    <location>
        <begin position="166"/>
        <end position="188"/>
    </location>
</feature>
<organism evidence="9 10">
    <name type="scientific">Paraburkholderia silviterrae</name>
    <dbReference type="NCBI Taxonomy" id="2528715"/>
    <lineage>
        <taxon>Bacteria</taxon>
        <taxon>Pseudomonadati</taxon>
        <taxon>Pseudomonadota</taxon>
        <taxon>Betaproteobacteria</taxon>
        <taxon>Burkholderiales</taxon>
        <taxon>Burkholderiaceae</taxon>
        <taxon>Paraburkholderia</taxon>
    </lineage>
</organism>
<evidence type="ECO:0000256" key="7">
    <source>
        <dbReference type="PIRNR" id="PIRNR002744"/>
    </source>
</evidence>
<feature type="transmembrane region" description="Helical" evidence="8">
    <location>
        <begin position="98"/>
        <end position="118"/>
    </location>
</feature>
<evidence type="ECO:0000313" key="9">
    <source>
        <dbReference type="EMBL" id="TDG18241.1"/>
    </source>
</evidence>
<evidence type="ECO:0000256" key="8">
    <source>
        <dbReference type="SAM" id="Phobius"/>
    </source>
</evidence>
<comment type="subcellular location">
    <subcellularLocation>
        <location evidence="1">Membrane</location>
        <topology evidence="1">Multi-pass membrane protein</topology>
    </subcellularLocation>
</comment>
<dbReference type="Pfam" id="PF02133">
    <property type="entry name" value="Transp_cyt_pur"/>
    <property type="match status" value="1"/>
</dbReference>
<proteinExistence type="inferred from homology"/>
<evidence type="ECO:0000256" key="1">
    <source>
        <dbReference type="ARBA" id="ARBA00004141"/>
    </source>
</evidence>
<keyword evidence="5 8" id="KW-1133">Transmembrane helix</keyword>
<feature type="transmembrane region" description="Helical" evidence="8">
    <location>
        <begin position="138"/>
        <end position="159"/>
    </location>
</feature>
<feature type="transmembrane region" description="Helical" evidence="8">
    <location>
        <begin position="30"/>
        <end position="52"/>
    </location>
</feature>
<feature type="transmembrane region" description="Helical" evidence="8">
    <location>
        <begin position="353"/>
        <end position="375"/>
    </location>
</feature>